<dbReference type="Proteomes" id="UP000199017">
    <property type="component" value="Unassembled WGS sequence"/>
</dbReference>
<keyword evidence="8" id="KW-1185">Reference proteome</keyword>
<dbReference type="STRING" id="930129.SAMN05216352_10915"/>
<organism evidence="7 8">
    <name type="scientific">Alteribacillus bidgolensis</name>
    <dbReference type="NCBI Taxonomy" id="930129"/>
    <lineage>
        <taxon>Bacteria</taxon>
        <taxon>Bacillati</taxon>
        <taxon>Bacillota</taxon>
        <taxon>Bacilli</taxon>
        <taxon>Bacillales</taxon>
        <taxon>Bacillaceae</taxon>
        <taxon>Alteribacillus</taxon>
    </lineage>
</organism>
<evidence type="ECO:0000256" key="3">
    <source>
        <dbReference type="ARBA" id="ARBA00022729"/>
    </source>
</evidence>
<evidence type="ECO:0000256" key="4">
    <source>
        <dbReference type="SAM" id="MobiDB-lite"/>
    </source>
</evidence>
<evidence type="ECO:0000313" key="8">
    <source>
        <dbReference type="Proteomes" id="UP000199017"/>
    </source>
</evidence>
<proteinExistence type="inferred from homology"/>
<dbReference type="CDD" id="cd08514">
    <property type="entry name" value="PBP2_AppA_like"/>
    <property type="match status" value="1"/>
</dbReference>
<dbReference type="PROSITE" id="PS51257">
    <property type="entry name" value="PROKAR_LIPOPROTEIN"/>
    <property type="match status" value="1"/>
</dbReference>
<dbReference type="OrthoDB" id="9796817at2"/>
<dbReference type="PANTHER" id="PTHR30290">
    <property type="entry name" value="PERIPLASMIC BINDING COMPONENT OF ABC TRANSPORTER"/>
    <property type="match status" value="1"/>
</dbReference>
<dbReference type="SUPFAM" id="SSF53850">
    <property type="entry name" value="Periplasmic binding protein-like II"/>
    <property type="match status" value="1"/>
</dbReference>
<sequence>MKKQSLQLIFIALISFGFILAACSREDEPIEEEVTGAGEDPTEIKEETVEEPTGEPQQGGTITAAMYSAPGGQFNPIFYEDAYENNILSFTHDFLVAQDENLEFTPELAHDWKFNEDQTEITYFLEEDVTWHDGEQFTADDVVFTFTSMADPEYINSGGLRTEFVNKLVGYEEYAAGEADELEGVQAEDDYTVTFTFKEPNVTALYNTSFPIIPEHVFSDIAVEDMAEHPASTDAGEVIGTGPFKLTEMQDGEQYILEKHEEYWKGEPYLDRIQWQVIDQEIMTGMLENGELDLVKDPGGVPKADIETVKQMEHITMFEQQDLGYQYLGFRHHRGPNDSVTDKSTWEPNEKVQDKELRQAIAHAINREGIIEGLLYGSGQVLNAPFPEASWAYDPEAVHQYEYSEDKANELLDNAGYKDTNDDGFRENPEGEEFVLNLDYPTGNKVREDAAPIIKDNLESVGLKVDLRHPRDASAHFVELEKNNTDWDMYLAGWGLASGDPDPDPLHGSESAYNYLRWDNEESDKLIQEAKQAPEAFDLEFREKKYAEWAALFSEELPEIPLYSENNVFAHNSSLHGITKKPHTIVDNSHEWWLEQ</sequence>
<dbReference type="Pfam" id="PF00496">
    <property type="entry name" value="SBP_bac_5"/>
    <property type="match status" value="1"/>
</dbReference>
<accession>A0A1G8LNS0</accession>
<dbReference type="GO" id="GO:1904680">
    <property type="term" value="F:peptide transmembrane transporter activity"/>
    <property type="evidence" value="ECO:0007669"/>
    <property type="project" value="TreeGrafter"/>
</dbReference>
<evidence type="ECO:0000256" key="1">
    <source>
        <dbReference type="ARBA" id="ARBA00005695"/>
    </source>
</evidence>
<dbReference type="GO" id="GO:0015833">
    <property type="term" value="P:peptide transport"/>
    <property type="evidence" value="ECO:0007669"/>
    <property type="project" value="TreeGrafter"/>
</dbReference>
<feature type="chain" id="PRO_5039691013" evidence="5">
    <location>
        <begin position="22"/>
        <end position="596"/>
    </location>
</feature>
<dbReference type="InterPro" id="IPR030678">
    <property type="entry name" value="Peptide/Ni-bd"/>
</dbReference>
<dbReference type="GO" id="GO:0043190">
    <property type="term" value="C:ATP-binding cassette (ABC) transporter complex"/>
    <property type="evidence" value="ECO:0007669"/>
    <property type="project" value="InterPro"/>
</dbReference>
<evidence type="ECO:0000256" key="2">
    <source>
        <dbReference type="ARBA" id="ARBA00022448"/>
    </source>
</evidence>
<gene>
    <name evidence="7" type="ORF">SAMN05216352_10915</name>
</gene>
<feature type="region of interest" description="Disordered" evidence="4">
    <location>
        <begin position="30"/>
        <end position="60"/>
    </location>
</feature>
<dbReference type="RefSeq" id="WP_091586310.1">
    <property type="nucleotide sequence ID" value="NZ_FNDU01000009.1"/>
</dbReference>
<name>A0A1G8LNS0_9BACI</name>
<dbReference type="EMBL" id="FNDU01000009">
    <property type="protein sequence ID" value="SDI57359.1"/>
    <property type="molecule type" value="Genomic_DNA"/>
</dbReference>
<evidence type="ECO:0000313" key="7">
    <source>
        <dbReference type="EMBL" id="SDI57359.1"/>
    </source>
</evidence>
<evidence type="ECO:0000259" key="6">
    <source>
        <dbReference type="Pfam" id="PF00496"/>
    </source>
</evidence>
<dbReference type="InterPro" id="IPR039424">
    <property type="entry name" value="SBP_5"/>
</dbReference>
<reference evidence="7 8" key="1">
    <citation type="submission" date="2016-10" db="EMBL/GenBank/DDBJ databases">
        <authorList>
            <person name="de Groot N.N."/>
        </authorList>
    </citation>
    <scope>NUCLEOTIDE SEQUENCE [LARGE SCALE GENOMIC DNA]</scope>
    <source>
        <strain evidence="8">P4B,CCM 7963,CECT 7998,DSM 25260,IBRC-M 10614,KCTC 13821</strain>
    </source>
</reference>
<dbReference type="Gene3D" id="3.10.105.10">
    <property type="entry name" value="Dipeptide-binding Protein, Domain 3"/>
    <property type="match status" value="1"/>
</dbReference>
<evidence type="ECO:0000256" key="5">
    <source>
        <dbReference type="SAM" id="SignalP"/>
    </source>
</evidence>
<dbReference type="GO" id="GO:0042597">
    <property type="term" value="C:periplasmic space"/>
    <property type="evidence" value="ECO:0007669"/>
    <property type="project" value="UniProtKB-ARBA"/>
</dbReference>
<comment type="similarity">
    <text evidence="1">Belongs to the bacterial solute-binding protein 5 family.</text>
</comment>
<dbReference type="PIRSF" id="PIRSF002741">
    <property type="entry name" value="MppA"/>
    <property type="match status" value="1"/>
</dbReference>
<dbReference type="InterPro" id="IPR000914">
    <property type="entry name" value="SBP_5_dom"/>
</dbReference>
<dbReference type="AlphaFoldDB" id="A0A1G8LNS0"/>
<feature type="signal peptide" evidence="5">
    <location>
        <begin position="1"/>
        <end position="21"/>
    </location>
</feature>
<dbReference type="Gene3D" id="3.40.190.10">
    <property type="entry name" value="Periplasmic binding protein-like II"/>
    <property type="match status" value="1"/>
</dbReference>
<keyword evidence="3 5" id="KW-0732">Signal</keyword>
<dbReference type="PANTHER" id="PTHR30290:SF9">
    <property type="entry name" value="OLIGOPEPTIDE-BINDING PROTEIN APPA"/>
    <property type="match status" value="1"/>
</dbReference>
<keyword evidence="2" id="KW-0813">Transport</keyword>
<dbReference type="Gene3D" id="3.90.76.10">
    <property type="entry name" value="Dipeptide-binding Protein, Domain 1"/>
    <property type="match status" value="1"/>
</dbReference>
<feature type="domain" description="Solute-binding protein family 5" evidence="6">
    <location>
        <begin position="103"/>
        <end position="503"/>
    </location>
</feature>
<protein>
    <submittedName>
        <fullName evidence="7">Peptide/nickel transport system substrate-binding protein</fullName>
    </submittedName>
</protein>